<comment type="catalytic activity">
    <reaction evidence="1 15">
        <text>Hydrolysis of DNA containing ring-opened 7-methylguanine residues, releasing 2,6-diamino-4-hydroxy-5-(N-methyl)formamidopyrimidine.</text>
        <dbReference type="EC" id="3.2.2.23"/>
    </reaction>
</comment>
<feature type="binding site" evidence="15">
    <location>
        <position position="113"/>
    </location>
    <ligand>
        <name>DNA</name>
        <dbReference type="ChEBI" id="CHEBI:16991"/>
    </ligand>
</feature>
<dbReference type="GO" id="GO:0034039">
    <property type="term" value="F:8-oxo-7,8-dihydroguanine DNA N-glycosylase activity"/>
    <property type="evidence" value="ECO:0007669"/>
    <property type="project" value="TreeGrafter"/>
</dbReference>
<evidence type="ECO:0000256" key="6">
    <source>
        <dbReference type="ARBA" id="ARBA00022771"/>
    </source>
</evidence>
<keyword evidence="11 15" id="KW-0456">Lyase</keyword>
<accession>A0A6J4NWE5</accession>
<dbReference type="Pfam" id="PF06831">
    <property type="entry name" value="H2TH"/>
    <property type="match status" value="1"/>
</dbReference>
<dbReference type="InterPro" id="IPR020629">
    <property type="entry name" value="FPG_Glyclase"/>
</dbReference>
<dbReference type="NCBIfam" id="TIGR00577">
    <property type="entry name" value="fpg"/>
    <property type="match status" value="1"/>
</dbReference>
<dbReference type="EC" id="3.2.2.23" evidence="15"/>
<evidence type="ECO:0000256" key="7">
    <source>
        <dbReference type="ARBA" id="ARBA00022801"/>
    </source>
</evidence>
<dbReference type="InterPro" id="IPR010663">
    <property type="entry name" value="Znf_FPG/IleRS"/>
</dbReference>
<dbReference type="SUPFAM" id="SSF46946">
    <property type="entry name" value="S13-like H2TH domain"/>
    <property type="match status" value="1"/>
</dbReference>
<feature type="active site" description="Proton donor; for beta-elimination activity" evidence="15">
    <location>
        <position position="60"/>
    </location>
</feature>
<dbReference type="GO" id="GO:0003684">
    <property type="term" value="F:damaged DNA binding"/>
    <property type="evidence" value="ECO:0007669"/>
    <property type="project" value="InterPro"/>
</dbReference>
<dbReference type="PROSITE" id="PS51066">
    <property type="entry name" value="ZF_FPG_2"/>
    <property type="match status" value="1"/>
</dbReference>
<evidence type="ECO:0000256" key="5">
    <source>
        <dbReference type="ARBA" id="ARBA00022763"/>
    </source>
</evidence>
<keyword evidence="12 15" id="KW-0511">Multifunctional enzyme</keyword>
<dbReference type="SMART" id="SM00898">
    <property type="entry name" value="Fapy_DNA_glyco"/>
    <property type="match status" value="1"/>
</dbReference>
<feature type="binding site" evidence="15">
    <location>
        <position position="154"/>
    </location>
    <ligand>
        <name>DNA</name>
        <dbReference type="ChEBI" id="CHEBI:16991"/>
    </ligand>
</feature>
<dbReference type="GO" id="GO:0003690">
    <property type="term" value="F:double-stranded DNA binding"/>
    <property type="evidence" value="ECO:0007669"/>
    <property type="project" value="UniProtKB-ARBA"/>
</dbReference>
<name>A0A6J4NWE5_9CHLR</name>
<dbReference type="PROSITE" id="PS01242">
    <property type="entry name" value="ZF_FPG_1"/>
    <property type="match status" value="1"/>
</dbReference>
<dbReference type="PROSITE" id="PS51068">
    <property type="entry name" value="FPG_CAT"/>
    <property type="match status" value="1"/>
</dbReference>
<comment type="catalytic activity">
    <reaction evidence="14 15">
        <text>2'-deoxyribonucleotide-(2'-deoxyribose 5'-phosphate)-2'-deoxyribonucleotide-DNA = a 3'-end 2'-deoxyribonucleotide-(2,3-dehydro-2,3-deoxyribose 5'-phosphate)-DNA + a 5'-end 5'-phospho-2'-deoxyribonucleoside-DNA + H(+)</text>
        <dbReference type="Rhea" id="RHEA:66592"/>
        <dbReference type="Rhea" id="RHEA-COMP:13180"/>
        <dbReference type="Rhea" id="RHEA-COMP:16897"/>
        <dbReference type="Rhea" id="RHEA-COMP:17067"/>
        <dbReference type="ChEBI" id="CHEBI:15378"/>
        <dbReference type="ChEBI" id="CHEBI:136412"/>
        <dbReference type="ChEBI" id="CHEBI:157695"/>
        <dbReference type="ChEBI" id="CHEBI:167181"/>
        <dbReference type="EC" id="4.2.99.18"/>
    </reaction>
</comment>
<evidence type="ECO:0000256" key="12">
    <source>
        <dbReference type="ARBA" id="ARBA00023268"/>
    </source>
</evidence>
<evidence type="ECO:0000256" key="14">
    <source>
        <dbReference type="ARBA" id="ARBA00044632"/>
    </source>
</evidence>
<dbReference type="PANTHER" id="PTHR22993">
    <property type="entry name" value="FORMAMIDOPYRIMIDINE-DNA GLYCOSYLASE"/>
    <property type="match status" value="1"/>
</dbReference>
<comment type="subunit">
    <text evidence="3 15">Monomer.</text>
</comment>
<dbReference type="FunFam" id="1.10.8.50:FF:000003">
    <property type="entry name" value="Formamidopyrimidine-DNA glycosylase"/>
    <property type="match status" value="1"/>
</dbReference>
<evidence type="ECO:0000256" key="4">
    <source>
        <dbReference type="ARBA" id="ARBA00022723"/>
    </source>
</evidence>
<dbReference type="SMART" id="SM01232">
    <property type="entry name" value="H2TH"/>
    <property type="match status" value="1"/>
</dbReference>
<feature type="domain" description="FPG-type" evidence="16">
    <location>
        <begin position="239"/>
        <end position="273"/>
    </location>
</feature>
<comment type="cofactor">
    <cofactor evidence="15">
        <name>Zn(2+)</name>
        <dbReference type="ChEBI" id="CHEBI:29105"/>
    </cofactor>
    <text evidence="15">Binds 1 zinc ion per subunit.</text>
</comment>
<dbReference type="InterPro" id="IPR000214">
    <property type="entry name" value="Znf_DNA_glyclase/AP_lyase"/>
</dbReference>
<dbReference type="InterPro" id="IPR035937">
    <property type="entry name" value="FPG_N"/>
</dbReference>
<feature type="domain" description="Formamidopyrimidine-DNA glycosylase catalytic" evidence="17">
    <location>
        <begin position="2"/>
        <end position="116"/>
    </location>
</feature>
<keyword evidence="4 15" id="KW-0479">Metal-binding</keyword>
<dbReference type="EMBL" id="CADCTR010003375">
    <property type="protein sequence ID" value="CAA9397530.1"/>
    <property type="molecule type" value="Genomic_DNA"/>
</dbReference>
<dbReference type="Pfam" id="PF06827">
    <property type="entry name" value="zf-FPG_IleRS"/>
    <property type="match status" value="1"/>
</dbReference>
<evidence type="ECO:0000256" key="13">
    <source>
        <dbReference type="ARBA" id="ARBA00023295"/>
    </source>
</evidence>
<keyword evidence="6 15" id="KW-0863">Zinc-finger</keyword>
<protein>
    <recommendedName>
        <fullName evidence="15">Formamidopyrimidine-DNA glycosylase</fullName>
        <shortName evidence="15">Fapy-DNA glycosylase</shortName>
        <ecNumber evidence="15">3.2.2.23</ecNumber>
    </recommendedName>
    <alternativeName>
        <fullName evidence="15">DNA-(apurinic or apyrimidinic site) lyase MutM</fullName>
        <shortName evidence="15">AP lyase MutM</shortName>
        <ecNumber evidence="15">4.2.99.18</ecNumber>
    </alternativeName>
</protein>
<comment type="similarity">
    <text evidence="2 15">Belongs to the FPG family.</text>
</comment>
<keyword evidence="9 15" id="KW-0238">DNA-binding</keyword>
<feature type="active site" description="Schiff-base intermediate with DNA" evidence="15">
    <location>
        <position position="2"/>
    </location>
</feature>
<dbReference type="InterPro" id="IPR015887">
    <property type="entry name" value="DNA_glyclase_Znf_dom_DNA_BS"/>
</dbReference>
<gene>
    <name evidence="15" type="primary">mutM</name>
    <name evidence="15" type="synonym">fpg</name>
    <name evidence="18" type="ORF">AVDCRST_MAG93-10051</name>
</gene>
<evidence type="ECO:0000256" key="10">
    <source>
        <dbReference type="ARBA" id="ARBA00023204"/>
    </source>
</evidence>
<dbReference type="NCBIfam" id="NF002211">
    <property type="entry name" value="PRK01103.1"/>
    <property type="match status" value="1"/>
</dbReference>
<comment type="function">
    <text evidence="15">Involved in base excision repair of DNA damaged by oxidation or by mutagenic agents. Acts as DNA glycosylase that recognizes and removes damaged bases. Has a preference for oxidized purines, such as 7,8-dihydro-8-oxoguanine (8-oxoG). Has AP (apurinic/apyrimidinic) lyase activity and introduces nicks in the DNA strand. Cleaves the DNA backbone by beta-delta elimination to generate a single-strand break at the site of the removed base with both 3'- and 5'-phosphates.</text>
</comment>
<dbReference type="GO" id="GO:0140078">
    <property type="term" value="F:class I DNA-(apurinic or apyrimidinic site) endonuclease activity"/>
    <property type="evidence" value="ECO:0007669"/>
    <property type="project" value="UniProtKB-EC"/>
</dbReference>
<dbReference type="AlphaFoldDB" id="A0A6J4NWE5"/>
<dbReference type="Pfam" id="PF01149">
    <property type="entry name" value="Fapy_DNA_glyco"/>
    <property type="match status" value="1"/>
</dbReference>
<evidence type="ECO:0000256" key="15">
    <source>
        <dbReference type="HAMAP-Rule" id="MF_00103"/>
    </source>
</evidence>
<evidence type="ECO:0000256" key="9">
    <source>
        <dbReference type="ARBA" id="ARBA00023125"/>
    </source>
</evidence>
<proteinExistence type="inferred from homology"/>
<sequence length="291" mass="32752">MPELPEVETVRRTLEAGLLGRRIASVTRVGWPRTIAAPTADVFQERVHDRLVTSLERRGKYIVIRLDHDESLVVHLRMTGRLTLGASTDEADAHTHVVFQLVDGGQLFFNDTRKFGRIWLLSNADLEALFAHLGPEPLEEAFTRATFHTLLRHRKGRLKPLLLDQSLVAGLGNIYVDEALWTARLHPLRTVLSLTDDDVDRLYDAIRSVLTEAVHRRGTSFSDYRDAWGESGSNQDFLHVYSRTGAPCTRCGTPIEKTVVAQRGTHFCPHCQSLAEPFISTQHESSVDQGR</sequence>
<dbReference type="InterPro" id="IPR010979">
    <property type="entry name" value="Ribosomal_uS13-like_H2TH"/>
</dbReference>
<organism evidence="18">
    <name type="scientific">uncultured Chloroflexia bacterium</name>
    <dbReference type="NCBI Taxonomy" id="1672391"/>
    <lineage>
        <taxon>Bacteria</taxon>
        <taxon>Bacillati</taxon>
        <taxon>Chloroflexota</taxon>
        <taxon>Chloroflexia</taxon>
        <taxon>environmental samples</taxon>
    </lineage>
</organism>
<dbReference type="SUPFAM" id="SSF57716">
    <property type="entry name" value="Glucocorticoid receptor-like (DNA-binding domain)"/>
    <property type="match status" value="1"/>
</dbReference>
<dbReference type="InterPro" id="IPR015886">
    <property type="entry name" value="H2TH_FPG"/>
</dbReference>
<evidence type="ECO:0000256" key="1">
    <source>
        <dbReference type="ARBA" id="ARBA00001668"/>
    </source>
</evidence>
<dbReference type="HAMAP" id="MF_00103">
    <property type="entry name" value="Fapy_DNA_glycosyl"/>
    <property type="match status" value="1"/>
</dbReference>
<feature type="active site" description="Proton donor; for delta-elimination activity" evidence="15">
    <location>
        <position position="263"/>
    </location>
</feature>
<dbReference type="PANTHER" id="PTHR22993:SF9">
    <property type="entry name" value="FORMAMIDOPYRIMIDINE-DNA GLYCOSYLASE"/>
    <property type="match status" value="1"/>
</dbReference>
<keyword evidence="5 15" id="KW-0227">DNA damage</keyword>
<dbReference type="CDD" id="cd08966">
    <property type="entry name" value="EcFpg-like_N"/>
    <property type="match status" value="1"/>
</dbReference>
<evidence type="ECO:0000256" key="8">
    <source>
        <dbReference type="ARBA" id="ARBA00022833"/>
    </source>
</evidence>
<dbReference type="EC" id="4.2.99.18" evidence="15"/>
<feature type="active site" description="Proton donor" evidence="15">
    <location>
        <position position="3"/>
    </location>
</feature>
<dbReference type="Gene3D" id="3.20.190.10">
    <property type="entry name" value="MutM-like, N-terminal"/>
    <property type="match status" value="1"/>
</dbReference>
<evidence type="ECO:0000256" key="11">
    <source>
        <dbReference type="ARBA" id="ARBA00023239"/>
    </source>
</evidence>
<evidence type="ECO:0000259" key="16">
    <source>
        <dbReference type="PROSITE" id="PS51066"/>
    </source>
</evidence>
<evidence type="ECO:0000313" key="18">
    <source>
        <dbReference type="EMBL" id="CAA9397530.1"/>
    </source>
</evidence>
<evidence type="ECO:0000256" key="3">
    <source>
        <dbReference type="ARBA" id="ARBA00011245"/>
    </source>
</evidence>
<dbReference type="GO" id="GO:0008270">
    <property type="term" value="F:zinc ion binding"/>
    <property type="evidence" value="ECO:0007669"/>
    <property type="project" value="UniProtKB-UniRule"/>
</dbReference>
<keyword evidence="7 15" id="KW-0378">Hydrolase</keyword>
<dbReference type="InterPro" id="IPR012319">
    <property type="entry name" value="FPG_cat"/>
</dbReference>
<keyword evidence="8 15" id="KW-0862">Zinc</keyword>
<dbReference type="Gene3D" id="1.10.8.50">
    <property type="match status" value="1"/>
</dbReference>
<keyword evidence="10 15" id="KW-0234">DNA repair</keyword>
<evidence type="ECO:0000259" key="17">
    <source>
        <dbReference type="PROSITE" id="PS51068"/>
    </source>
</evidence>
<dbReference type="GO" id="GO:0006284">
    <property type="term" value="P:base-excision repair"/>
    <property type="evidence" value="ECO:0007669"/>
    <property type="project" value="InterPro"/>
</dbReference>
<dbReference type="SUPFAM" id="SSF81624">
    <property type="entry name" value="N-terminal domain of MutM-like DNA repair proteins"/>
    <property type="match status" value="1"/>
</dbReference>
<reference evidence="18" key="1">
    <citation type="submission" date="2020-02" db="EMBL/GenBank/DDBJ databases">
        <authorList>
            <person name="Meier V. D."/>
        </authorList>
    </citation>
    <scope>NUCLEOTIDE SEQUENCE</scope>
    <source>
        <strain evidence="18">AVDCRST_MAG93</strain>
    </source>
</reference>
<feature type="binding site" evidence="15">
    <location>
        <position position="94"/>
    </location>
    <ligand>
        <name>DNA</name>
        <dbReference type="ChEBI" id="CHEBI:16991"/>
    </ligand>
</feature>
<keyword evidence="13 15" id="KW-0326">Glycosidase</keyword>
<evidence type="ECO:0000256" key="2">
    <source>
        <dbReference type="ARBA" id="ARBA00009409"/>
    </source>
</evidence>